<dbReference type="EMBL" id="JARBJD010000269">
    <property type="protein sequence ID" value="KAK2945186.1"/>
    <property type="molecule type" value="Genomic_DNA"/>
</dbReference>
<protein>
    <recommendedName>
        <fullName evidence="3">FPL domain-containing protein</fullName>
    </recommendedName>
</protein>
<reference evidence="1 2" key="1">
    <citation type="journal article" date="2022" name="bioRxiv">
        <title>Genomics of Preaxostyla Flagellates Illuminates Evolutionary Transitions and the Path Towards Mitochondrial Loss.</title>
        <authorList>
            <person name="Novak L.V.F."/>
            <person name="Treitli S.C."/>
            <person name="Pyrih J."/>
            <person name="Halakuc P."/>
            <person name="Pipaliya S.V."/>
            <person name="Vacek V."/>
            <person name="Brzon O."/>
            <person name="Soukal P."/>
            <person name="Eme L."/>
            <person name="Dacks J.B."/>
            <person name="Karnkowska A."/>
            <person name="Elias M."/>
            <person name="Hampl V."/>
        </authorList>
    </citation>
    <scope>NUCLEOTIDE SEQUENCE [LARGE SCALE GENOMIC DNA]</scope>
    <source>
        <strain evidence="1">NAU3</strain>
        <tissue evidence="1">Gut</tissue>
    </source>
</reference>
<proteinExistence type="predicted"/>
<gene>
    <name evidence="1" type="ORF">BLNAU_19875</name>
</gene>
<sequence length="566" mass="66413">MTDFLLQLRKKLVVFVCDSWSFFVSQTFSIADPNKSFFQTIILDDPSFLDIILNSLKHDHNDIGANMLNSITNIVLHFLSMKEKFMASNLVGRMLETVDFVSLPLSESKTLFYLTKFIVCMFDPFGNDEEARLSRYPLIRVSVFEPAKQFITFIFHNSEKLILNEELKSLLDRHLCEFHLSLKHLDLQSDEHNSELVSGIVKWNARWTIKMGKDDPFRPVFESILTRACEWRRNKAEQQKRREIDWDLIPDLIEFVMDNMKSSLSSLSPPDSLIHPLPRQTLVISPHAHLELVDHTQESKSLNELREGWIDDVKNGWIFFLKLIHLFPSTHQPTFQTIVLDDPSFSNVVLNSLTLNNTRVTPQVLSTMTQILLEFPTTRHSFRSEFFERIVKSVDFVNCPLSESETHLYLTQFIVLMLESTDDEEFMEHYRVIRVSIFEPAKQYVSFIFQNWDRLTLDHPVDRSNHGKAVCLIHCHIKNMEIKSDEHEPALVSILVKWEVRQMIELENEDHVRTVFESIGSRTEDWQTNKQDRQKRREELLREEGWDDAFELRVVGIEKTTPEKLL</sequence>
<keyword evidence="2" id="KW-1185">Reference proteome</keyword>
<dbReference type="Proteomes" id="UP001281761">
    <property type="component" value="Unassembled WGS sequence"/>
</dbReference>
<evidence type="ECO:0000313" key="1">
    <source>
        <dbReference type="EMBL" id="KAK2945186.1"/>
    </source>
</evidence>
<name>A0ABQ9X078_9EUKA</name>
<accession>A0ABQ9X078</accession>
<comment type="caution">
    <text evidence="1">The sequence shown here is derived from an EMBL/GenBank/DDBJ whole genome shotgun (WGS) entry which is preliminary data.</text>
</comment>
<evidence type="ECO:0000313" key="2">
    <source>
        <dbReference type="Proteomes" id="UP001281761"/>
    </source>
</evidence>
<organism evidence="1 2">
    <name type="scientific">Blattamonas nauphoetae</name>
    <dbReference type="NCBI Taxonomy" id="2049346"/>
    <lineage>
        <taxon>Eukaryota</taxon>
        <taxon>Metamonada</taxon>
        <taxon>Preaxostyla</taxon>
        <taxon>Oxymonadida</taxon>
        <taxon>Blattamonas</taxon>
    </lineage>
</organism>
<evidence type="ECO:0008006" key="3">
    <source>
        <dbReference type="Google" id="ProtNLM"/>
    </source>
</evidence>